<evidence type="ECO:0000256" key="1">
    <source>
        <dbReference type="ARBA" id="ARBA00022805"/>
    </source>
</evidence>
<comment type="subcellular location">
    <subcellularLocation>
        <location evidence="3">Plastid</location>
        <location evidence="3">Chloroplast outer membrane</location>
    </subcellularLocation>
</comment>
<proteinExistence type="evidence at protein level"/>
<evidence type="ECO:0000313" key="6">
    <source>
        <dbReference type="EnsemblPlants" id="Zm00001eb236320_P002"/>
    </source>
</evidence>
<dbReference type="FunFam" id="3.10.20.310:FF:000014">
    <property type="entry name" value="Outer envelope protein 80, chloroplastic"/>
    <property type="match status" value="1"/>
</dbReference>
<keyword evidence="2" id="KW-0472">Membrane</keyword>
<dbReference type="PANTHER" id="PTHR12815">
    <property type="entry name" value="SORTING AND ASSEMBLY MACHINERY SAMM50 PROTEIN FAMILY MEMBER"/>
    <property type="match status" value="1"/>
</dbReference>
<dbReference type="Pfam" id="PF01103">
    <property type="entry name" value="Omp85"/>
    <property type="match status" value="2"/>
</dbReference>
<accession>A0A804PGC4</accession>
<dbReference type="Pfam" id="PF07244">
    <property type="entry name" value="POTRA"/>
    <property type="match status" value="1"/>
</dbReference>
<feature type="region of interest" description="Disordered" evidence="4">
    <location>
        <begin position="66"/>
        <end position="88"/>
    </location>
</feature>
<reference evidence="6" key="3">
    <citation type="submission" date="2021-05" db="UniProtKB">
        <authorList>
            <consortium name="EnsemblPlants"/>
        </authorList>
    </citation>
    <scope>IDENTIFICATION</scope>
    <source>
        <strain evidence="6">cv. B73</strain>
    </source>
</reference>
<evidence type="ECO:0000256" key="4">
    <source>
        <dbReference type="SAM" id="MobiDB-lite"/>
    </source>
</evidence>
<keyword evidence="1" id="KW-0934">Plastid</keyword>
<dbReference type="Gramene" id="Zm00001eb236320_T002">
    <property type="protein sequence ID" value="Zm00001eb236320_P002"/>
    <property type="gene ID" value="Zm00001eb236320"/>
</dbReference>
<reference evidence="6" key="2">
    <citation type="submission" date="2019-07" db="EMBL/GenBank/DDBJ databases">
        <authorList>
            <person name="Seetharam A."/>
            <person name="Woodhouse M."/>
            <person name="Cannon E."/>
        </authorList>
    </citation>
    <scope>NUCLEOTIDE SEQUENCE [LARGE SCALE GENOMIC DNA]</scope>
    <source>
        <strain evidence="6">cv. B73</strain>
    </source>
</reference>
<dbReference type="GO" id="GO:0009707">
    <property type="term" value="C:chloroplast outer membrane"/>
    <property type="evidence" value="ECO:0007669"/>
    <property type="project" value="UniProtKB-SubCell"/>
</dbReference>
<evidence type="ECO:0000259" key="5">
    <source>
        <dbReference type="PROSITE" id="PS51779"/>
    </source>
</evidence>
<evidence type="ECO:0007829" key="8">
    <source>
        <dbReference type="PeptideAtlas" id="A0A804PGC4"/>
    </source>
</evidence>
<evidence type="ECO:0000256" key="2">
    <source>
        <dbReference type="ARBA" id="ARBA00023136"/>
    </source>
</evidence>
<dbReference type="FunFam" id="3.10.20.310:FF:000012">
    <property type="entry name" value="Outer envelope protein 80, chloroplastic"/>
    <property type="match status" value="1"/>
</dbReference>
<dbReference type="InterPro" id="IPR010827">
    <property type="entry name" value="BamA/TamA_POTRA"/>
</dbReference>
<dbReference type="Gene3D" id="3.10.20.310">
    <property type="entry name" value="membrane protein fhac"/>
    <property type="match status" value="3"/>
</dbReference>
<dbReference type="Gene3D" id="2.40.160.50">
    <property type="entry name" value="membrane protein fhac: a member of the omp85/tpsb transporter family"/>
    <property type="match status" value="2"/>
</dbReference>
<evidence type="ECO:0000313" key="7">
    <source>
        <dbReference type="Proteomes" id="UP000007305"/>
    </source>
</evidence>
<protein>
    <recommendedName>
        <fullName evidence="5">POTRA domain-containing protein</fullName>
    </recommendedName>
</protein>
<evidence type="ECO:0000256" key="3">
    <source>
        <dbReference type="ARBA" id="ARBA00024013"/>
    </source>
</evidence>
<dbReference type="InterPro" id="IPR034746">
    <property type="entry name" value="POTRA"/>
</dbReference>
<gene>
    <name evidence="6" type="primary">LOC103626853</name>
</gene>
<dbReference type="PANTHER" id="PTHR12815:SF32">
    <property type="entry name" value="OUTER ENVELOPE PROTEIN 80, CHLOROPLASTIC"/>
    <property type="match status" value="1"/>
</dbReference>
<dbReference type="AlphaFoldDB" id="A0A804PGC4"/>
<keyword evidence="1" id="KW-1002">Plastid outer membrane</keyword>
<name>A0A804PGC4_MAIZE</name>
<keyword evidence="7" id="KW-1185">Reference proteome</keyword>
<dbReference type="InterPro" id="IPR000184">
    <property type="entry name" value="Bac_surfAg_D15"/>
</dbReference>
<dbReference type="EnsemblPlants" id="Zm00001eb236320_T002">
    <property type="protein sequence ID" value="Zm00001eb236320_P002"/>
    <property type="gene ID" value="Zm00001eb236320"/>
</dbReference>
<dbReference type="InterPro" id="IPR039910">
    <property type="entry name" value="D15-like"/>
</dbReference>
<sequence>MVRSCDVRFVSSGVKLPCESTSALAPSPSPSPAPALLSAALPFAHIGRAIDAAARRLGSCLPRVPVARADPAPSPPRRHGKDGGGPEERVLISEVAVRGKDGEPLELPELEAAAAAALRACRPNAALTVREVQEDVHRIVESGLFRSCMPVAVDTRDGIRLVFEVEPNQDFHGLVCEGANMLPSKFMEDAFRDRHGKIINIRHLDQVIKSVNRWYQERGLTGLVSYAEILSGGILRLQVSEAEVNNISIRFLDRKTGEPTVGKTQTETILRQLTTKKGQAYNRAQVKRDVETILTMGIMEDVTIIPQPVGDSNKVDLVMNLVERPSGGFSAGGGISSGITNGPLSGLIGSFAYSHRNVFGRNKKLNLSLERGQIDSIFRLNFTDPWIDGDNKRTSRTVMVQNSRTPGTLVHGGDPAGARGKPGSGFGYGVGVRVDSPLGPLRLEYAFNDRQASRFHFGVGYRN</sequence>
<organism evidence="6 7">
    <name type="scientific">Zea mays</name>
    <name type="common">Maize</name>
    <dbReference type="NCBI Taxonomy" id="4577"/>
    <lineage>
        <taxon>Eukaryota</taxon>
        <taxon>Viridiplantae</taxon>
        <taxon>Streptophyta</taxon>
        <taxon>Embryophyta</taxon>
        <taxon>Tracheophyta</taxon>
        <taxon>Spermatophyta</taxon>
        <taxon>Magnoliopsida</taxon>
        <taxon>Liliopsida</taxon>
        <taxon>Poales</taxon>
        <taxon>Poaceae</taxon>
        <taxon>PACMAD clade</taxon>
        <taxon>Panicoideae</taxon>
        <taxon>Andropogonodae</taxon>
        <taxon>Andropogoneae</taxon>
        <taxon>Tripsacinae</taxon>
        <taxon>Zea</taxon>
    </lineage>
</organism>
<keyword evidence="8" id="KW-1267">Proteomics identification</keyword>
<dbReference type="OrthoDB" id="2013615at2759"/>
<dbReference type="PROSITE" id="PS51779">
    <property type="entry name" value="POTRA"/>
    <property type="match status" value="1"/>
</dbReference>
<feature type="domain" description="POTRA" evidence="5">
    <location>
        <begin position="242"/>
        <end position="324"/>
    </location>
</feature>
<dbReference type="Proteomes" id="UP000007305">
    <property type="component" value="Chromosome 5"/>
</dbReference>
<dbReference type="FunFam" id="3.10.20.310:FF:000013">
    <property type="entry name" value="Outer envelope protein 80 chloroplastic"/>
    <property type="match status" value="1"/>
</dbReference>
<reference evidence="7" key="1">
    <citation type="journal article" date="2009" name="Science">
        <title>The B73 maize genome: complexity, diversity, and dynamics.</title>
        <authorList>
            <person name="Schnable P.S."/>
            <person name="Ware D."/>
            <person name="Fulton R.S."/>
            <person name="Stein J.C."/>
            <person name="Wei F."/>
            <person name="Pasternak S."/>
            <person name="Liang C."/>
            <person name="Zhang J."/>
            <person name="Fulton L."/>
            <person name="Graves T.A."/>
            <person name="Minx P."/>
            <person name="Reily A.D."/>
            <person name="Courtney L."/>
            <person name="Kruchowski S.S."/>
            <person name="Tomlinson C."/>
            <person name="Strong C."/>
            <person name="Delehaunty K."/>
            <person name="Fronick C."/>
            <person name="Courtney B."/>
            <person name="Rock S.M."/>
            <person name="Belter E."/>
            <person name="Du F."/>
            <person name="Kim K."/>
            <person name="Abbott R.M."/>
            <person name="Cotton M."/>
            <person name="Levy A."/>
            <person name="Marchetto P."/>
            <person name="Ochoa K."/>
            <person name="Jackson S.M."/>
            <person name="Gillam B."/>
            <person name="Chen W."/>
            <person name="Yan L."/>
            <person name="Higginbotham J."/>
            <person name="Cardenas M."/>
            <person name="Waligorski J."/>
            <person name="Applebaum E."/>
            <person name="Phelps L."/>
            <person name="Falcone J."/>
            <person name="Kanchi K."/>
            <person name="Thane T."/>
            <person name="Scimone A."/>
            <person name="Thane N."/>
            <person name="Henke J."/>
            <person name="Wang T."/>
            <person name="Ruppert J."/>
            <person name="Shah N."/>
            <person name="Rotter K."/>
            <person name="Hodges J."/>
            <person name="Ingenthron E."/>
            <person name="Cordes M."/>
            <person name="Kohlberg S."/>
            <person name="Sgro J."/>
            <person name="Delgado B."/>
            <person name="Mead K."/>
            <person name="Chinwalla A."/>
            <person name="Leonard S."/>
            <person name="Crouse K."/>
            <person name="Collura K."/>
            <person name="Kudrna D."/>
            <person name="Currie J."/>
            <person name="He R."/>
            <person name="Angelova A."/>
            <person name="Rajasekar S."/>
            <person name="Mueller T."/>
            <person name="Lomeli R."/>
            <person name="Scara G."/>
            <person name="Ko A."/>
            <person name="Delaney K."/>
            <person name="Wissotski M."/>
            <person name="Lopez G."/>
            <person name="Campos D."/>
            <person name="Braidotti M."/>
            <person name="Ashley E."/>
            <person name="Golser W."/>
            <person name="Kim H."/>
            <person name="Lee S."/>
            <person name="Lin J."/>
            <person name="Dujmic Z."/>
            <person name="Kim W."/>
            <person name="Talag J."/>
            <person name="Zuccolo A."/>
            <person name="Fan C."/>
            <person name="Sebastian A."/>
            <person name="Kramer M."/>
            <person name="Spiegel L."/>
            <person name="Nascimento L."/>
            <person name="Zutavern T."/>
            <person name="Miller B."/>
            <person name="Ambroise C."/>
            <person name="Muller S."/>
            <person name="Spooner W."/>
            <person name="Narechania A."/>
            <person name="Ren L."/>
            <person name="Wei S."/>
            <person name="Kumari S."/>
            <person name="Faga B."/>
            <person name="Levy M.J."/>
            <person name="McMahan L."/>
            <person name="Van Buren P."/>
            <person name="Vaughn M.W."/>
            <person name="Ying K."/>
            <person name="Yeh C.-T."/>
            <person name="Emrich S.J."/>
            <person name="Jia Y."/>
            <person name="Kalyanaraman A."/>
            <person name="Hsia A.-P."/>
            <person name="Barbazuk W.B."/>
            <person name="Baucom R.S."/>
            <person name="Brutnell T.P."/>
            <person name="Carpita N.C."/>
            <person name="Chaparro C."/>
            <person name="Chia J.-M."/>
            <person name="Deragon J.-M."/>
            <person name="Estill J.C."/>
            <person name="Fu Y."/>
            <person name="Jeddeloh J.A."/>
            <person name="Han Y."/>
            <person name="Lee H."/>
            <person name="Li P."/>
            <person name="Lisch D.R."/>
            <person name="Liu S."/>
            <person name="Liu Z."/>
            <person name="Nagel D.H."/>
            <person name="McCann M.C."/>
            <person name="SanMiguel P."/>
            <person name="Myers A.M."/>
            <person name="Nettleton D."/>
            <person name="Nguyen J."/>
            <person name="Penning B.W."/>
            <person name="Ponnala L."/>
            <person name="Schneider K.L."/>
            <person name="Schwartz D.C."/>
            <person name="Sharma A."/>
            <person name="Soderlund C."/>
            <person name="Springer N.M."/>
            <person name="Sun Q."/>
            <person name="Wang H."/>
            <person name="Waterman M."/>
            <person name="Westerman R."/>
            <person name="Wolfgruber T.K."/>
            <person name="Yang L."/>
            <person name="Yu Y."/>
            <person name="Zhang L."/>
            <person name="Zhou S."/>
            <person name="Zhu Q."/>
            <person name="Bennetzen J.L."/>
            <person name="Dawe R.K."/>
            <person name="Jiang J."/>
            <person name="Jiang N."/>
            <person name="Presting G.G."/>
            <person name="Wessler S.R."/>
            <person name="Aluru S."/>
            <person name="Martienssen R.A."/>
            <person name="Clifton S.W."/>
            <person name="McCombie W.R."/>
            <person name="Wing R.A."/>
            <person name="Wilson R.K."/>
        </authorList>
    </citation>
    <scope>NUCLEOTIDE SEQUENCE [LARGE SCALE GENOMIC DNA]</scope>
    <source>
        <strain evidence="7">cv. B73</strain>
    </source>
</reference>